<evidence type="ECO:0000256" key="1">
    <source>
        <dbReference type="ARBA" id="ARBA00004651"/>
    </source>
</evidence>
<sequence length="1065" mass="117185">MKKKVYWKDIGQALTTSKGRFLSIFSLMMLGALALTGLKVTAPNMERTAQAYLQEHQTMDLAVLSGLGISRDDIKELDSVEGARVEAGYFKDVTLEKDQAVRLFSASPTISGYQLLEGNFPKQKDEIALSPSLQSSFKIGDMIDMTEPNKGGTILTQNQFKVVGFVASSEILDNTTMGLASSGNGQLAGYGLVMEEAFDSDVYTIARIRYDDLVGLDYASPAYEDKLEQHQEDLEKLLSDNDELRLASIQSEGQEEIAKGEQDISKAKADLEKAEQDLQSGKEQLETGRSEFARGRAKIIQSEAELQAAYDQLMVSKAQLEASKAELDASKLQLDQTGAFLEENYAQLEVSANQLNQAKAQLDADLEKLDPNAADYDTAYQTYMSGYSLYQAKLGEYEAGLASFNEWNAQYQAGLAQYQAGLAQYEQGLAAYQAGFADYEWGASLLESSSLTLNLEALRLNQADQDLNQVQAEFSSKKADATKDIKEAEDELAHAKEDLTKLEKSPYQVFTRSSLPGGDGYTTYSNATRSIAAVGNVFPVVLYLVAALVTFTTMARFVDEERSQSGLFKALGYTNRQIMTKFILYGLGAGLLGTLVGILAGNFVLSPMISDIITKTTVIGPAKLHFYPLWTLLALVLSLISSVLPAYLVAHRELKEKPAHLLLPKPPAAGSKILLEKWQTVWSRLSFTHKVTARNIFRYKLRMLMTIFGVAGTVALLFGGLGIRSSISGVVDRQFGDLLHYDLLVVENGRASEEDLDKLTAFLQSNQVRQSLPIAFEQTNQTLQIGDEKKNLSVGIYVTDREDIGSLVSLENKAGQSIQLSGRGIVLTEKLAQLYGVGRGDKLKLTLEDEQVTVRVADVAEMYAGHFIYMTDAYYEQVTGKRRTANGYLVQLKQGQVDQVQDTASQLLAMPGVKSLVQNTSLMNMLTAMAGSLQSVMTILVVLSILLGLVILYNLTIINMSERIRELSTIRVLGFHNKEVTMYIYRETIALSLIGMLVGLVSGFYLHRLLLAMIGSDSIRFNPHVGAEVYIIPVLAIVGILAGLGWYVNHQLRKVDMLEALKSVE</sequence>
<dbReference type="SUPFAM" id="SSF57997">
    <property type="entry name" value="Tropomyosin"/>
    <property type="match status" value="1"/>
</dbReference>
<feature type="coiled-coil region" evidence="6">
    <location>
        <begin position="220"/>
        <end position="291"/>
    </location>
</feature>
<feature type="coiled-coil region" evidence="6">
    <location>
        <begin position="453"/>
        <end position="505"/>
    </location>
</feature>
<feature type="transmembrane region" description="Helical" evidence="7">
    <location>
        <begin position="988"/>
        <end position="1007"/>
    </location>
</feature>
<feature type="transmembrane region" description="Helical" evidence="7">
    <location>
        <begin position="625"/>
        <end position="650"/>
    </location>
</feature>
<keyword evidence="3 7" id="KW-0812">Transmembrane</keyword>
<feature type="transmembrane region" description="Helical" evidence="7">
    <location>
        <begin position="933"/>
        <end position="955"/>
    </location>
</feature>
<keyword evidence="4 7" id="KW-1133">Transmembrane helix</keyword>
<reference evidence="9 10" key="1">
    <citation type="submission" date="2018-11" db="EMBL/GenBank/DDBJ databases">
        <authorList>
            <person name="Stevens M.J."/>
            <person name="Cernela N."/>
            <person name="Spoerry Serrano N."/>
            <person name="Schmitt S."/>
            <person name="Schrenzel J."/>
            <person name="Stephan R."/>
        </authorList>
    </citation>
    <scope>NUCLEOTIDE SEQUENCE [LARGE SCALE GENOMIC DNA]</scope>
    <source>
        <strain evidence="9 10">PP422</strain>
    </source>
</reference>
<gene>
    <name evidence="9" type="ORF">EI998_05460</name>
</gene>
<dbReference type="Gene3D" id="6.10.250.2200">
    <property type="match status" value="1"/>
</dbReference>
<evidence type="ECO:0000256" key="6">
    <source>
        <dbReference type="SAM" id="Coils"/>
    </source>
</evidence>
<dbReference type="InterPro" id="IPR003838">
    <property type="entry name" value="ABC3_permease_C"/>
</dbReference>
<accession>A0A3R8S999</accession>
<keyword evidence="6" id="KW-0175">Coiled coil</keyword>
<dbReference type="GO" id="GO:0005886">
    <property type="term" value="C:plasma membrane"/>
    <property type="evidence" value="ECO:0007669"/>
    <property type="project" value="UniProtKB-SubCell"/>
</dbReference>
<feature type="domain" description="ABC3 transporter permease C-terminal" evidence="8">
    <location>
        <begin position="939"/>
        <end position="1053"/>
    </location>
</feature>
<evidence type="ECO:0000256" key="2">
    <source>
        <dbReference type="ARBA" id="ARBA00022475"/>
    </source>
</evidence>
<dbReference type="PANTHER" id="PTHR30287">
    <property type="entry name" value="MEMBRANE COMPONENT OF PREDICTED ABC SUPERFAMILY METABOLITE UPTAKE TRANSPORTER"/>
    <property type="match status" value="1"/>
</dbReference>
<evidence type="ECO:0000313" key="9">
    <source>
        <dbReference type="EMBL" id="RRR52935.1"/>
    </source>
</evidence>
<feature type="transmembrane region" description="Helical" evidence="7">
    <location>
        <begin position="21"/>
        <end position="38"/>
    </location>
</feature>
<dbReference type="PANTHER" id="PTHR30287:SF1">
    <property type="entry name" value="INNER MEMBRANE PROTEIN"/>
    <property type="match status" value="1"/>
</dbReference>
<dbReference type="AlphaFoldDB" id="A0A3R8S999"/>
<feature type="transmembrane region" description="Helical" evidence="7">
    <location>
        <begin position="703"/>
        <end position="723"/>
    </location>
</feature>
<reference evidence="9 10" key="2">
    <citation type="submission" date="2018-12" db="EMBL/GenBank/DDBJ databases">
        <title>Whole-genome sequences of fifteen clinical Streptococcus suis strains isolated from pigs between 2006 and 2018.</title>
        <authorList>
            <person name="Stevens M.J.A."/>
            <person name="Cernela N."/>
            <person name="Spoerry Serrano N."/>
            <person name="Schmitt S."/>
            <person name="Schrenzel J."/>
            <person name="Stephan R."/>
        </authorList>
    </citation>
    <scope>NUCLEOTIDE SEQUENCE [LARGE SCALE GENOMIC DNA]</scope>
    <source>
        <strain evidence="9 10">PP422</strain>
    </source>
</reference>
<keyword evidence="2" id="KW-1003">Cell membrane</keyword>
<dbReference type="EMBL" id="RSDO01000008">
    <property type="protein sequence ID" value="RRR52935.1"/>
    <property type="molecule type" value="Genomic_DNA"/>
</dbReference>
<evidence type="ECO:0000256" key="3">
    <source>
        <dbReference type="ARBA" id="ARBA00022692"/>
    </source>
</evidence>
<evidence type="ECO:0000313" key="10">
    <source>
        <dbReference type="Proteomes" id="UP000274117"/>
    </source>
</evidence>
<organism evidence="9 10">
    <name type="scientific">Streptococcus suis</name>
    <dbReference type="NCBI Taxonomy" id="1307"/>
    <lineage>
        <taxon>Bacteria</taxon>
        <taxon>Bacillati</taxon>
        <taxon>Bacillota</taxon>
        <taxon>Bacilli</taxon>
        <taxon>Lactobacillales</taxon>
        <taxon>Streptococcaceae</taxon>
        <taxon>Streptococcus</taxon>
    </lineage>
</organism>
<feature type="domain" description="ABC3 transporter permease C-terminal" evidence="8">
    <location>
        <begin position="536"/>
        <end position="653"/>
    </location>
</feature>
<comment type="subcellular location">
    <subcellularLocation>
        <location evidence="1">Cell membrane</location>
        <topology evidence="1">Multi-pass membrane protein</topology>
    </subcellularLocation>
</comment>
<feature type="transmembrane region" description="Helical" evidence="7">
    <location>
        <begin position="582"/>
        <end position="605"/>
    </location>
</feature>
<evidence type="ECO:0000259" key="8">
    <source>
        <dbReference type="Pfam" id="PF02687"/>
    </source>
</evidence>
<dbReference type="Proteomes" id="UP000274117">
    <property type="component" value="Unassembled WGS sequence"/>
</dbReference>
<feature type="coiled-coil region" evidence="6">
    <location>
        <begin position="315"/>
        <end position="368"/>
    </location>
</feature>
<protein>
    <submittedName>
        <fullName evidence="9">ABC transporter permease</fullName>
    </submittedName>
</protein>
<evidence type="ECO:0000256" key="4">
    <source>
        <dbReference type="ARBA" id="ARBA00022989"/>
    </source>
</evidence>
<dbReference type="Pfam" id="PF02687">
    <property type="entry name" value="FtsX"/>
    <property type="match status" value="2"/>
</dbReference>
<name>A0A3R8S999_STRSU</name>
<evidence type="ECO:0000256" key="7">
    <source>
        <dbReference type="SAM" id="Phobius"/>
    </source>
</evidence>
<feature type="transmembrane region" description="Helical" evidence="7">
    <location>
        <begin position="1027"/>
        <end position="1048"/>
    </location>
</feature>
<keyword evidence="5 7" id="KW-0472">Membrane</keyword>
<feature type="transmembrane region" description="Helical" evidence="7">
    <location>
        <begin position="537"/>
        <end position="558"/>
    </location>
</feature>
<comment type="caution">
    <text evidence="9">The sequence shown here is derived from an EMBL/GenBank/DDBJ whole genome shotgun (WGS) entry which is preliminary data.</text>
</comment>
<evidence type="ECO:0000256" key="5">
    <source>
        <dbReference type="ARBA" id="ARBA00023136"/>
    </source>
</evidence>
<proteinExistence type="predicted"/>
<dbReference type="InterPro" id="IPR038766">
    <property type="entry name" value="Membrane_comp_ABC_pdt"/>
</dbReference>